<dbReference type="Gene3D" id="3.30.1330.10">
    <property type="entry name" value="PurM-like, N-terminal domain"/>
    <property type="match status" value="2"/>
</dbReference>
<protein>
    <submittedName>
        <fullName evidence="10">Phosphoribosylformylglycinamidine synthase</fullName>
    </submittedName>
</protein>
<dbReference type="RefSeq" id="WP_169709047.1">
    <property type="nucleotide sequence ID" value="NZ_CP022535.1"/>
</dbReference>
<evidence type="ECO:0000256" key="5">
    <source>
        <dbReference type="ARBA" id="ARBA00022840"/>
    </source>
</evidence>
<evidence type="ECO:0000256" key="3">
    <source>
        <dbReference type="ARBA" id="ARBA00022741"/>
    </source>
</evidence>
<dbReference type="SUPFAM" id="SSF55326">
    <property type="entry name" value="PurM N-terminal domain-like"/>
    <property type="match status" value="2"/>
</dbReference>
<accession>A0A222EQ63</accession>
<dbReference type="EMBL" id="CP022535">
    <property type="protein sequence ID" value="ASP28678.1"/>
    <property type="molecule type" value="Genomic_DNA"/>
</dbReference>
<dbReference type="GO" id="GO:0005524">
    <property type="term" value="F:ATP binding"/>
    <property type="evidence" value="ECO:0007669"/>
    <property type="project" value="UniProtKB-KW"/>
</dbReference>
<evidence type="ECO:0000256" key="2">
    <source>
        <dbReference type="ARBA" id="ARBA00022723"/>
    </source>
</evidence>
<dbReference type="Gene3D" id="3.90.650.10">
    <property type="entry name" value="PurM-like C-terminal domain"/>
    <property type="match status" value="1"/>
</dbReference>
<feature type="region of interest" description="Disordered" evidence="7">
    <location>
        <begin position="443"/>
        <end position="468"/>
    </location>
</feature>
<evidence type="ECO:0000259" key="9">
    <source>
        <dbReference type="Pfam" id="PF18072"/>
    </source>
</evidence>
<organism evidence="10 11">
    <name type="scientific">Spiroplasma corruscae</name>
    <dbReference type="NCBI Taxonomy" id="216934"/>
    <lineage>
        <taxon>Bacteria</taxon>
        <taxon>Bacillati</taxon>
        <taxon>Mycoplasmatota</taxon>
        <taxon>Mollicutes</taxon>
        <taxon>Entomoplasmatales</taxon>
        <taxon>Spiroplasmataceae</taxon>
        <taxon>Spiroplasma</taxon>
    </lineage>
</organism>
<keyword evidence="4" id="KW-0658">Purine biosynthesis</keyword>
<evidence type="ECO:0000313" key="11">
    <source>
        <dbReference type="Proteomes" id="UP000203229"/>
    </source>
</evidence>
<evidence type="ECO:0000259" key="8">
    <source>
        <dbReference type="Pfam" id="PF02769"/>
    </source>
</evidence>
<dbReference type="Pfam" id="PF18072">
    <property type="entry name" value="FGAR-AT_linker"/>
    <property type="match status" value="1"/>
</dbReference>
<dbReference type="PROSITE" id="PS51273">
    <property type="entry name" value="GATASE_TYPE_1"/>
    <property type="match status" value="1"/>
</dbReference>
<proteinExistence type="predicted"/>
<feature type="domain" description="Phosphoribosylformylglycinamidine synthase linker" evidence="9">
    <location>
        <begin position="172"/>
        <end position="220"/>
    </location>
</feature>
<dbReference type="GO" id="GO:0004642">
    <property type="term" value="F:phosphoribosylformylglycinamidine synthase activity"/>
    <property type="evidence" value="ECO:0007669"/>
    <property type="project" value="TreeGrafter"/>
</dbReference>
<dbReference type="InterPro" id="IPR036676">
    <property type="entry name" value="PurM-like_C_sf"/>
</dbReference>
<keyword evidence="5" id="KW-0067">ATP-binding</keyword>
<dbReference type="GO" id="GO:0046872">
    <property type="term" value="F:metal ion binding"/>
    <property type="evidence" value="ECO:0007669"/>
    <property type="project" value="UniProtKB-KW"/>
</dbReference>
<dbReference type="AlphaFoldDB" id="A0A222EQ63"/>
<keyword evidence="6" id="KW-0460">Magnesium</keyword>
<dbReference type="Proteomes" id="UP000203229">
    <property type="component" value="Chromosome"/>
</dbReference>
<dbReference type="Pfam" id="PF13507">
    <property type="entry name" value="GATase_5"/>
    <property type="match status" value="1"/>
</dbReference>
<feature type="compositionally biased region" description="Low complexity" evidence="7">
    <location>
        <begin position="448"/>
        <end position="463"/>
    </location>
</feature>
<dbReference type="SMART" id="SM01211">
    <property type="entry name" value="GATase_5"/>
    <property type="match status" value="1"/>
</dbReference>
<dbReference type="SUPFAM" id="SSF56042">
    <property type="entry name" value="PurM C-terminal domain-like"/>
    <property type="match status" value="2"/>
</dbReference>
<dbReference type="KEGG" id="scou:SCORR_v1c09060"/>
<dbReference type="InterPro" id="IPR010918">
    <property type="entry name" value="PurM-like_C_dom"/>
</dbReference>
<dbReference type="GO" id="GO:0005737">
    <property type="term" value="C:cytoplasm"/>
    <property type="evidence" value="ECO:0007669"/>
    <property type="project" value="TreeGrafter"/>
</dbReference>
<dbReference type="SUPFAM" id="SSF52317">
    <property type="entry name" value="Class I glutamine amidotransferase-like"/>
    <property type="match status" value="1"/>
</dbReference>
<dbReference type="InterPro" id="IPR036921">
    <property type="entry name" value="PurM-like_N_sf"/>
</dbReference>
<evidence type="ECO:0000256" key="7">
    <source>
        <dbReference type="SAM" id="MobiDB-lite"/>
    </source>
</evidence>
<dbReference type="Gene3D" id="3.40.50.880">
    <property type="match status" value="1"/>
</dbReference>
<dbReference type="GO" id="GO:0006164">
    <property type="term" value="P:purine nucleotide biosynthetic process"/>
    <property type="evidence" value="ECO:0007669"/>
    <property type="project" value="UniProtKB-KW"/>
</dbReference>
<gene>
    <name evidence="10" type="primary">purL</name>
    <name evidence="10" type="ORF">SCORR_v1c09060</name>
</gene>
<dbReference type="InterPro" id="IPR041609">
    <property type="entry name" value="PurL_linker"/>
</dbReference>
<dbReference type="InterPro" id="IPR029062">
    <property type="entry name" value="Class_I_gatase-like"/>
</dbReference>
<dbReference type="Pfam" id="PF02769">
    <property type="entry name" value="AIRS_C"/>
    <property type="match status" value="1"/>
</dbReference>
<dbReference type="PANTHER" id="PTHR10099">
    <property type="entry name" value="PHOSPHORIBOSYLFORMYLGLYCINAMIDINE SYNTHASE"/>
    <property type="match status" value="1"/>
</dbReference>
<dbReference type="InterPro" id="IPR010141">
    <property type="entry name" value="FGAM_synthase"/>
</dbReference>
<keyword evidence="1" id="KW-0436">Ligase</keyword>
<evidence type="ECO:0000256" key="6">
    <source>
        <dbReference type="ARBA" id="ARBA00022842"/>
    </source>
</evidence>
<evidence type="ECO:0000256" key="1">
    <source>
        <dbReference type="ARBA" id="ARBA00022598"/>
    </source>
</evidence>
<sequence length="1221" mass="138256">MFNRVFICKKEDYDTESKNLTQELKQSLKINDITCKVFNVYDIYDVNEVELKEIINNILSEPNIDNTYLELNLVNKKHLVVKTFDSQFNPREESASECANVLLFKKIKIKTFKLYVFNNSLNDETIYKIKKLLINPVESYEFNLNNNNWLEEVQSQEERTIDINLDQKNLSKLYSELNLAMNLRDFLFLVNHYNNVVNRSLTDTELYLLDTYWSDHCRHKTFETIIDNISFDTDVNNFYKDKVVKAIDYYNSIKTRSEFSLMSIATSYIKHLIQNNNVEDLEISDEINAASIYVDLGKKNKCVIQFKNETHNHPTEIEPFGGAATCLGGAIRDPLSGRSYVYQGIRVTGSGNILEDIENTLPNKLPQSKISRIAADGFSSYGNQIGIPTTLVKEIYHEGYKAKRLEIGAVVGVSKIKNLVRKKPQPGDVIVLVGGLTGKDGIGGATGSSKKQNESSQKNSYSEVQKGNPVEERKLQKFFTDPAVSKIIKKANDLGAGGIGVGVGELSEGIKIYLDRVPLKNSGLTSKEILISESQERMVVVLSNRNTSFFIEKAFRNNLLAVKIGEVIKEKKFIVYNKKKKVVDIDRDFIDTGGVRNHISIKISKSILEDWDSQNNNSFENLEHNFISNLKNLNVMSQKPMIEMFDSTIGTTTVLAPHGGEHQLSEVQVSCNKIPLKINNNVCTIMGYGFNPYICEKNIFVGSMLSIVESITKIIACGGLYKNIKLTLQEYFEKLEDDNYKWGKPLLAVLGALVVQKELGVPAIGGKDSMSGTYQNLNVPPTLVSFALTTGYTNKIVSTDFKKIGNKIYLYIHKMDNNFPDFKQLKKIFISFNKLVKYEKVESAFAIQQGGIAEALAKMAFGNDLGFNINTNINIFKPLYGSILFESKEEINDNNIVLLGEVSNGFIINETNIDKKKSFENYIGPIKKIYYEGDESYPLPEVKDNTYKNKVYFPYLVKEVKVISLIFPGTNCEYDIKNAFKEENIIYEEFIFNNLNTESICYSIEELVKKIKSAHILVIPGGFSSGDEPDGSGKYIANVLKNKNVKDAIKDFLEEKKLILGICNGFQALLKSGILMHSEAKELSEDDPSLIRNNINRHISKYVKCKVTNNSSPWTQELTIGDVINIPISHGEGRFVINHKEYKKLISNNQVAFEYIDESNNPNGSYYNIEGIISKCGLVLGKMGHSERYGKDICKNIYGNKKQDIFMSAVKYFLRNKEREK</sequence>
<reference evidence="10 11" key="1">
    <citation type="submission" date="2017-07" db="EMBL/GenBank/DDBJ databases">
        <title>Complete genome sequence of Spiroplasma corruscae EC-1 (DSM 19793).</title>
        <authorList>
            <person name="Tsai Y.-M."/>
            <person name="Lo W.-S."/>
            <person name="Kuo C.-H."/>
        </authorList>
    </citation>
    <scope>NUCLEOTIDE SEQUENCE [LARGE SCALE GENOMIC DNA]</scope>
    <source>
        <strain evidence="10 11">EC-1</strain>
    </source>
</reference>
<dbReference type="CDD" id="cd02204">
    <property type="entry name" value="PurL_repeat2"/>
    <property type="match status" value="1"/>
</dbReference>
<dbReference type="NCBIfam" id="TIGR01857">
    <property type="entry name" value="FGAM-synthase"/>
    <property type="match status" value="1"/>
</dbReference>
<evidence type="ECO:0000256" key="4">
    <source>
        <dbReference type="ARBA" id="ARBA00022755"/>
    </source>
</evidence>
<keyword evidence="11" id="KW-1185">Reference proteome</keyword>
<evidence type="ECO:0000313" key="10">
    <source>
        <dbReference type="EMBL" id="ASP28678.1"/>
    </source>
</evidence>
<keyword evidence="2" id="KW-0479">Metal-binding</keyword>
<keyword evidence="3" id="KW-0547">Nucleotide-binding</keyword>
<name>A0A222EQ63_9MOLU</name>
<feature type="domain" description="PurM-like C-terminal" evidence="8">
    <location>
        <begin position="425"/>
        <end position="575"/>
    </location>
</feature>
<dbReference type="PANTHER" id="PTHR10099:SF1">
    <property type="entry name" value="PHOSPHORIBOSYLFORMYLGLYCINAMIDINE SYNTHASE"/>
    <property type="match status" value="1"/>
</dbReference>